<dbReference type="RefSeq" id="XP_014173038.1">
    <property type="nucleotide sequence ID" value="XM_014317563.1"/>
</dbReference>
<dbReference type="Pfam" id="PF06687">
    <property type="entry name" value="SUR7"/>
    <property type="match status" value="1"/>
</dbReference>
<keyword evidence="1" id="KW-0812">Transmembrane</keyword>
<dbReference type="InParanoid" id="F0XEP7"/>
<dbReference type="AlphaFoldDB" id="F0XEP7"/>
<accession>F0XEP7</accession>
<keyword evidence="1" id="KW-1133">Transmembrane helix</keyword>
<dbReference type="PANTHER" id="PTHR28013:SF7">
    <property type="entry name" value="PALI-DOMAIN-CONTAINING PROTEIN"/>
    <property type="match status" value="1"/>
</dbReference>
<reference evidence="2 3" key="1">
    <citation type="journal article" date="2011" name="Proc. Natl. Acad. Sci. U.S.A.">
        <title>Genome and transcriptome analyses of the mountain pine beetle-fungal symbiont Grosmannia clavigera, a lodgepole pine pathogen.</title>
        <authorList>
            <person name="DiGuistini S."/>
            <person name="Wang Y."/>
            <person name="Liao N.Y."/>
            <person name="Taylor G."/>
            <person name="Tanguay P."/>
            <person name="Feau N."/>
            <person name="Henrissat B."/>
            <person name="Chan S.K."/>
            <person name="Hesse-Orce U."/>
            <person name="Alamouti S.M."/>
            <person name="Tsui C.K.M."/>
            <person name="Docking R.T."/>
            <person name="Levasseur A."/>
            <person name="Haridas S."/>
            <person name="Robertson G."/>
            <person name="Birol I."/>
            <person name="Holt R.A."/>
            <person name="Marra M.A."/>
            <person name="Hamelin R.C."/>
            <person name="Hirst M."/>
            <person name="Jones S.J.M."/>
            <person name="Bohlmann J."/>
            <person name="Breuil C."/>
        </authorList>
    </citation>
    <scope>NUCLEOTIDE SEQUENCE [LARGE SCALE GENOMIC DNA]</scope>
    <source>
        <strain evidence="3">kw1407 / UAMH 11150</strain>
    </source>
</reference>
<dbReference type="GO" id="GO:0032153">
    <property type="term" value="C:cell division site"/>
    <property type="evidence" value="ECO:0007669"/>
    <property type="project" value="TreeGrafter"/>
</dbReference>
<dbReference type="eggNOG" id="ENOG502S0K3">
    <property type="taxonomic scope" value="Eukaryota"/>
</dbReference>
<feature type="transmembrane region" description="Helical" evidence="1">
    <location>
        <begin position="293"/>
        <end position="316"/>
    </location>
</feature>
<feature type="transmembrane region" description="Helical" evidence="1">
    <location>
        <begin position="440"/>
        <end position="463"/>
    </location>
</feature>
<dbReference type="GeneID" id="25978095"/>
<dbReference type="GO" id="GO:0005886">
    <property type="term" value="C:plasma membrane"/>
    <property type="evidence" value="ECO:0007669"/>
    <property type="project" value="InterPro"/>
</dbReference>
<gene>
    <name evidence="2" type="ORF">CMQ_484</name>
</gene>
<keyword evidence="1" id="KW-0472">Membrane</keyword>
<dbReference type="Proteomes" id="UP000007796">
    <property type="component" value="Unassembled WGS sequence"/>
</dbReference>
<keyword evidence="3" id="KW-1185">Reference proteome</keyword>
<dbReference type="HOGENOM" id="CLU_508094_0_0_1"/>
<sequence length="536" mass="57752">MATHRRSLAAAAATLAGGSATSAESLAQRSLFIRVRPAPTTLSERRSVLRVLERHGKTEMFKKLADNASFIAIAATAATASTLINRSPIQYEFLSETFETVQPWGNPRVATLVQPIETRRIGEGEVAETAAGSADTSNRRQTEHVQHKSFVVSVFPSQDYRHQTMLRLSPLHGPWPKDFSAVLAPSLTGRGNVAYKNTFVYNALRAVVPESAASEGLSSRLMCDPSRRRMQGQNAAPRVLQSNWCKGPIPFGGHSSASLHDEIDVVCELTKIFTGSTNLFSARPLSTMARTGFFHHIGTFLLFAACILLLVTSISAPTVNRLSLLKVRLGNATEAHRSALTFGSFGYCIIDTPSAGSKNEDYCTHSKLGYDPVAAIVAGGIESSSSSSKSISTLFSHGETRTVRDLTKVMILHPIGCGILFVAFLFAAGAGFIGSFLASLVALVGFLATIVVLATDFVLFAIVRHKVNGDDDTTGATAVFGPAIWTVVAAAACALFGTLIVFFSCCSGRLHERRSVPSRKLEGSFARPPRRWRRFI</sequence>
<evidence type="ECO:0000313" key="3">
    <source>
        <dbReference type="Proteomes" id="UP000007796"/>
    </source>
</evidence>
<proteinExistence type="predicted"/>
<evidence type="ECO:0000256" key="1">
    <source>
        <dbReference type="SAM" id="Phobius"/>
    </source>
</evidence>
<dbReference type="InterPro" id="IPR051380">
    <property type="entry name" value="pH-response_reg_palI/RIM9"/>
</dbReference>
<dbReference type="InterPro" id="IPR009571">
    <property type="entry name" value="SUR7/Rim9-like_fungi"/>
</dbReference>
<dbReference type="GO" id="GO:0035838">
    <property type="term" value="C:growing cell tip"/>
    <property type="evidence" value="ECO:0007669"/>
    <property type="project" value="TreeGrafter"/>
</dbReference>
<organism evidence="3">
    <name type="scientific">Grosmannia clavigera (strain kw1407 / UAMH 11150)</name>
    <name type="common">Blue stain fungus</name>
    <name type="synonym">Graphiocladiella clavigera</name>
    <dbReference type="NCBI Taxonomy" id="655863"/>
    <lineage>
        <taxon>Eukaryota</taxon>
        <taxon>Fungi</taxon>
        <taxon>Dikarya</taxon>
        <taxon>Ascomycota</taxon>
        <taxon>Pezizomycotina</taxon>
        <taxon>Sordariomycetes</taxon>
        <taxon>Sordariomycetidae</taxon>
        <taxon>Ophiostomatales</taxon>
        <taxon>Ophiostomataceae</taxon>
        <taxon>Leptographium</taxon>
    </lineage>
</organism>
<name>F0XEP7_GROCL</name>
<feature type="transmembrane region" description="Helical" evidence="1">
    <location>
        <begin position="483"/>
        <end position="505"/>
    </location>
</feature>
<dbReference type="OrthoDB" id="2354757at2759"/>
<protein>
    <submittedName>
        <fullName evidence="2">Pal1-like protein</fullName>
    </submittedName>
</protein>
<dbReference type="EMBL" id="GL629765">
    <property type="protein sequence ID" value="EFX03556.1"/>
    <property type="molecule type" value="Genomic_DNA"/>
</dbReference>
<feature type="transmembrane region" description="Helical" evidence="1">
    <location>
        <begin position="411"/>
        <end position="433"/>
    </location>
</feature>
<dbReference type="STRING" id="655863.F0XEP7"/>
<dbReference type="PANTHER" id="PTHR28013">
    <property type="entry name" value="PROTEIN DCV1-RELATED"/>
    <property type="match status" value="1"/>
</dbReference>
<evidence type="ECO:0000313" key="2">
    <source>
        <dbReference type="EMBL" id="EFX03556.1"/>
    </source>
</evidence>